<gene>
    <name evidence="1" type="ORF">LOCC1_G006167</name>
</gene>
<dbReference type="Proteomes" id="UP000443090">
    <property type="component" value="Unassembled WGS sequence"/>
</dbReference>
<keyword evidence="2" id="KW-1185">Reference proteome</keyword>
<comment type="caution">
    <text evidence="1">The sequence shown here is derived from an EMBL/GenBank/DDBJ whole genome shotgun (WGS) entry which is preliminary data.</text>
</comment>
<protein>
    <submittedName>
        <fullName evidence="1">Uncharacterized protein</fullName>
    </submittedName>
</protein>
<dbReference type="SUPFAM" id="SSF56672">
    <property type="entry name" value="DNA/RNA polymerases"/>
    <property type="match status" value="1"/>
</dbReference>
<dbReference type="InterPro" id="IPR043502">
    <property type="entry name" value="DNA/RNA_pol_sf"/>
</dbReference>
<dbReference type="OrthoDB" id="5425374at2759"/>
<evidence type="ECO:0000313" key="2">
    <source>
        <dbReference type="Proteomes" id="UP000443090"/>
    </source>
</evidence>
<dbReference type="AlphaFoldDB" id="A0A8H8S206"/>
<organism evidence="1 2">
    <name type="scientific">Lachnellula occidentalis</name>
    <dbReference type="NCBI Taxonomy" id="215460"/>
    <lineage>
        <taxon>Eukaryota</taxon>
        <taxon>Fungi</taxon>
        <taxon>Dikarya</taxon>
        <taxon>Ascomycota</taxon>
        <taxon>Pezizomycotina</taxon>
        <taxon>Leotiomycetes</taxon>
        <taxon>Helotiales</taxon>
        <taxon>Lachnaceae</taxon>
        <taxon>Lachnellula</taxon>
    </lineage>
</organism>
<sequence length="78" mass="8994">MLRECLERVIIRDANLPPSINEYSEVFAGYIRAILIDIFSGYDNQVLYKKSRNIMAFFTPIRLVRNTRLLIGVTNSVA</sequence>
<reference evidence="1 2" key="1">
    <citation type="submission" date="2018-05" db="EMBL/GenBank/DDBJ databases">
        <title>Genome sequencing and assembly of the regulated plant pathogen Lachnellula willkommii and related sister species for the development of diagnostic species identification markers.</title>
        <authorList>
            <person name="Giroux E."/>
            <person name="Bilodeau G."/>
        </authorList>
    </citation>
    <scope>NUCLEOTIDE SEQUENCE [LARGE SCALE GENOMIC DNA]</scope>
    <source>
        <strain evidence="1 2">CBS 160.35</strain>
    </source>
</reference>
<accession>A0A8H8S206</accession>
<name>A0A8H8S206_9HELO</name>
<evidence type="ECO:0000313" key="1">
    <source>
        <dbReference type="EMBL" id="TVY45593.1"/>
    </source>
</evidence>
<proteinExistence type="predicted"/>
<dbReference type="EMBL" id="QGMI01000187">
    <property type="protein sequence ID" value="TVY45593.1"/>
    <property type="molecule type" value="Genomic_DNA"/>
</dbReference>